<feature type="region of interest" description="Disordered" evidence="1">
    <location>
        <begin position="1"/>
        <end position="21"/>
    </location>
</feature>
<proteinExistence type="predicted"/>
<name>A0A7S1UPK6_9STRA</name>
<evidence type="ECO:0000313" key="2">
    <source>
        <dbReference type="EMBL" id="CAD9272346.1"/>
    </source>
</evidence>
<feature type="compositionally biased region" description="Low complexity" evidence="1">
    <location>
        <begin position="9"/>
        <end position="21"/>
    </location>
</feature>
<dbReference type="EMBL" id="HBGK01002311">
    <property type="protein sequence ID" value="CAD9272346.1"/>
    <property type="molecule type" value="Transcribed_RNA"/>
</dbReference>
<accession>A0A7S1UPK6</accession>
<reference evidence="2" key="1">
    <citation type="submission" date="2021-01" db="EMBL/GenBank/DDBJ databases">
        <authorList>
            <person name="Corre E."/>
            <person name="Pelletier E."/>
            <person name="Niang G."/>
            <person name="Scheremetjew M."/>
            <person name="Finn R."/>
            <person name="Kale V."/>
            <person name="Holt S."/>
            <person name="Cochrane G."/>
            <person name="Meng A."/>
            <person name="Brown T."/>
            <person name="Cohen L."/>
        </authorList>
    </citation>
    <scope>NUCLEOTIDE SEQUENCE</scope>
    <source>
        <strain evidence="2">CCMP 410</strain>
    </source>
</reference>
<organism evidence="2">
    <name type="scientific">Grammatophora oceanica</name>
    <dbReference type="NCBI Taxonomy" id="210454"/>
    <lineage>
        <taxon>Eukaryota</taxon>
        <taxon>Sar</taxon>
        <taxon>Stramenopiles</taxon>
        <taxon>Ochrophyta</taxon>
        <taxon>Bacillariophyta</taxon>
        <taxon>Fragilariophyceae</taxon>
        <taxon>Fragilariophycidae</taxon>
        <taxon>Rhabdonematales</taxon>
        <taxon>Grammatophoraceae</taxon>
        <taxon>Grammatophora</taxon>
    </lineage>
</organism>
<sequence length="155" mass="16696">MLESNEPLSTTSTTTSATTSSPIDDETVKLLLDGSSSSSSSHRVLSMPLCKSGRFPLHVAISRTMVPYSWCSYLAKQDCRIVTLRDPVTGLYPFQLAAAATEPSAVASTVSSKDWRSFVGSDDEKDEDEQDDTGRLGLIFELLREAPVACSAINA</sequence>
<evidence type="ECO:0000256" key="1">
    <source>
        <dbReference type="SAM" id="MobiDB-lite"/>
    </source>
</evidence>
<protein>
    <submittedName>
        <fullName evidence="2">Uncharacterized protein</fullName>
    </submittedName>
</protein>
<gene>
    <name evidence="2" type="ORF">GOCE00092_LOCUS1253</name>
</gene>
<dbReference type="AlphaFoldDB" id="A0A7S1UPK6"/>